<name>A0ACB8RNY2_9AGAM</name>
<accession>A0ACB8RNY2</accession>
<dbReference type="Proteomes" id="UP000814033">
    <property type="component" value="Unassembled WGS sequence"/>
</dbReference>
<organism evidence="1 2">
    <name type="scientific">Auriscalpium vulgare</name>
    <dbReference type="NCBI Taxonomy" id="40419"/>
    <lineage>
        <taxon>Eukaryota</taxon>
        <taxon>Fungi</taxon>
        <taxon>Dikarya</taxon>
        <taxon>Basidiomycota</taxon>
        <taxon>Agaricomycotina</taxon>
        <taxon>Agaricomycetes</taxon>
        <taxon>Russulales</taxon>
        <taxon>Auriscalpiaceae</taxon>
        <taxon>Auriscalpium</taxon>
    </lineage>
</organism>
<proteinExistence type="predicted"/>
<evidence type="ECO:0000313" key="2">
    <source>
        <dbReference type="Proteomes" id="UP000814033"/>
    </source>
</evidence>
<gene>
    <name evidence="1" type="ORF">FA95DRAFT_85971</name>
</gene>
<reference evidence="1" key="2">
    <citation type="journal article" date="2022" name="New Phytol.">
        <title>Evolutionary transition to the ectomycorrhizal habit in the genomes of a hyperdiverse lineage of mushroom-forming fungi.</title>
        <authorList>
            <person name="Looney B."/>
            <person name="Miyauchi S."/>
            <person name="Morin E."/>
            <person name="Drula E."/>
            <person name="Courty P.E."/>
            <person name="Kohler A."/>
            <person name="Kuo A."/>
            <person name="LaButti K."/>
            <person name="Pangilinan J."/>
            <person name="Lipzen A."/>
            <person name="Riley R."/>
            <person name="Andreopoulos W."/>
            <person name="He G."/>
            <person name="Johnson J."/>
            <person name="Nolan M."/>
            <person name="Tritt A."/>
            <person name="Barry K.W."/>
            <person name="Grigoriev I.V."/>
            <person name="Nagy L.G."/>
            <person name="Hibbett D."/>
            <person name="Henrissat B."/>
            <person name="Matheny P.B."/>
            <person name="Labbe J."/>
            <person name="Martin F.M."/>
        </authorList>
    </citation>
    <scope>NUCLEOTIDE SEQUENCE</scope>
    <source>
        <strain evidence="1">FP105234-sp</strain>
    </source>
</reference>
<reference evidence="1" key="1">
    <citation type="submission" date="2021-02" db="EMBL/GenBank/DDBJ databases">
        <authorList>
            <consortium name="DOE Joint Genome Institute"/>
            <person name="Ahrendt S."/>
            <person name="Looney B.P."/>
            <person name="Miyauchi S."/>
            <person name="Morin E."/>
            <person name="Drula E."/>
            <person name="Courty P.E."/>
            <person name="Chicoki N."/>
            <person name="Fauchery L."/>
            <person name="Kohler A."/>
            <person name="Kuo A."/>
            <person name="Labutti K."/>
            <person name="Pangilinan J."/>
            <person name="Lipzen A."/>
            <person name="Riley R."/>
            <person name="Andreopoulos W."/>
            <person name="He G."/>
            <person name="Johnson J."/>
            <person name="Barry K.W."/>
            <person name="Grigoriev I.V."/>
            <person name="Nagy L."/>
            <person name="Hibbett D."/>
            <person name="Henrissat B."/>
            <person name="Matheny P.B."/>
            <person name="Labbe J."/>
            <person name="Martin F."/>
        </authorList>
    </citation>
    <scope>NUCLEOTIDE SEQUENCE</scope>
    <source>
        <strain evidence="1">FP105234-sp</strain>
    </source>
</reference>
<sequence length="527" mass="57266">MWPDAAAMSESLHVDAPSHQLIEPVPRPLSPPASHEPPLKRRRVGFRQSSPPPPVQSPLTPPRSSADATVVGEPHVKQERTPSPVYVPEAKLTTSGTIRFDTLPLECQKSTLGYQAARNKWAEREARKVRARGLIVKRMFVREDGLVIDWESAKPVMSDTLEPDPADGNAVMERAYLANDAALKEVRRVKKMAQAGLQADAPMPPPALARAAEYDRRRSSEEAVELLTSMSPLAARSPTPDMPTPHSGLQPAESTTLAKCPLRSAEREPSSMRESILATPEKMSPGRLPQLMPSPPSPSLKVPEALAHARHSPGVGRDDVAPASPQRTPSRSMSRLLQPANPSTPGSATADLIHRRYVEAQLGSQAVRDDGDLAVEAADDLPGVTEAVDDAKVDIGMAGVVKVEVDDVVKVEADDVVKVEVDDVVKVEVDDVPEDDLYLDEGSLEYPEEVSFERYDADDETGIGAAVEVAMPSPEEVDRLADVAQLFLKNYIEAFDSEREGLSSAYSSDALFSCHWPPGTRRRACMH</sequence>
<evidence type="ECO:0000313" key="1">
    <source>
        <dbReference type="EMBL" id="KAI0045813.1"/>
    </source>
</evidence>
<protein>
    <submittedName>
        <fullName evidence="1">Uncharacterized protein</fullName>
    </submittedName>
</protein>
<comment type="caution">
    <text evidence="1">The sequence shown here is derived from an EMBL/GenBank/DDBJ whole genome shotgun (WGS) entry which is preliminary data.</text>
</comment>
<keyword evidence="2" id="KW-1185">Reference proteome</keyword>
<dbReference type="EMBL" id="MU275941">
    <property type="protein sequence ID" value="KAI0045813.1"/>
    <property type="molecule type" value="Genomic_DNA"/>
</dbReference>